<evidence type="ECO:0000259" key="5">
    <source>
        <dbReference type="PROSITE" id="PS51123"/>
    </source>
</evidence>
<evidence type="ECO:0000313" key="6">
    <source>
        <dbReference type="EMBL" id="GAA3903089.1"/>
    </source>
</evidence>
<dbReference type="InterPro" id="IPR006665">
    <property type="entry name" value="OmpA-like"/>
</dbReference>
<organism evidence="6 7">
    <name type="scientific">Sphingomonas limnosediminicola</name>
    <dbReference type="NCBI Taxonomy" id="940133"/>
    <lineage>
        <taxon>Bacteria</taxon>
        <taxon>Pseudomonadati</taxon>
        <taxon>Pseudomonadota</taxon>
        <taxon>Alphaproteobacteria</taxon>
        <taxon>Sphingomonadales</taxon>
        <taxon>Sphingomonadaceae</taxon>
        <taxon>Sphingomonas</taxon>
    </lineage>
</organism>
<evidence type="ECO:0000256" key="2">
    <source>
        <dbReference type="ARBA" id="ARBA00023136"/>
    </source>
</evidence>
<dbReference type="SUPFAM" id="SSF103088">
    <property type="entry name" value="OmpA-like"/>
    <property type="match status" value="1"/>
</dbReference>
<comment type="caution">
    <text evidence="6">The sequence shown here is derived from an EMBL/GenBank/DDBJ whole genome shotgun (WGS) entry which is preliminary data.</text>
</comment>
<evidence type="ECO:0000256" key="1">
    <source>
        <dbReference type="ARBA" id="ARBA00004442"/>
    </source>
</evidence>
<dbReference type="RefSeq" id="WP_344699764.1">
    <property type="nucleotide sequence ID" value="NZ_BAABBM010000001.1"/>
</dbReference>
<sequence length="190" mass="19995">MARPAAFVPLGVSAPYLSGDVISGHRARAAKMKAAKIRPLSQVAASAYMADLDRELRQQTAGIGLDVLNLGSSIVIRIPATFTFDAGSAAVKAQTDATLLEIARTVKTRNQTFVDVLAHTDTSGTPQGNLALSQKRAAAVATYLSGHGVSKARIASHGLGESVPLYNPETTEAEKAANRRIEIRLVPYTG</sequence>
<dbReference type="InterPro" id="IPR006664">
    <property type="entry name" value="OMP_bac"/>
</dbReference>
<evidence type="ECO:0000256" key="4">
    <source>
        <dbReference type="PROSITE-ProRule" id="PRU00473"/>
    </source>
</evidence>
<gene>
    <name evidence="6" type="ORF">GCM10022276_22220</name>
</gene>
<feature type="domain" description="OmpA-like" evidence="5">
    <location>
        <begin position="71"/>
        <end position="189"/>
    </location>
</feature>
<reference evidence="7" key="1">
    <citation type="journal article" date="2019" name="Int. J. Syst. Evol. Microbiol.">
        <title>The Global Catalogue of Microorganisms (GCM) 10K type strain sequencing project: providing services to taxonomists for standard genome sequencing and annotation.</title>
        <authorList>
            <consortium name="The Broad Institute Genomics Platform"/>
            <consortium name="The Broad Institute Genome Sequencing Center for Infectious Disease"/>
            <person name="Wu L."/>
            <person name="Ma J."/>
        </authorList>
    </citation>
    <scope>NUCLEOTIDE SEQUENCE [LARGE SCALE GENOMIC DNA]</scope>
    <source>
        <strain evidence="7">JCM 17543</strain>
    </source>
</reference>
<keyword evidence="2 4" id="KW-0472">Membrane</keyword>
<dbReference type="Gene3D" id="3.30.1330.60">
    <property type="entry name" value="OmpA-like domain"/>
    <property type="match status" value="1"/>
</dbReference>
<dbReference type="Proteomes" id="UP001500827">
    <property type="component" value="Unassembled WGS sequence"/>
</dbReference>
<dbReference type="PANTHER" id="PTHR30329">
    <property type="entry name" value="STATOR ELEMENT OF FLAGELLAR MOTOR COMPLEX"/>
    <property type="match status" value="1"/>
</dbReference>
<dbReference type="InterPro" id="IPR036737">
    <property type="entry name" value="OmpA-like_sf"/>
</dbReference>
<dbReference type="CDD" id="cd07185">
    <property type="entry name" value="OmpA_C-like"/>
    <property type="match status" value="1"/>
</dbReference>
<dbReference type="PANTHER" id="PTHR30329:SF21">
    <property type="entry name" value="LIPOPROTEIN YIAD-RELATED"/>
    <property type="match status" value="1"/>
</dbReference>
<protein>
    <recommendedName>
        <fullName evidence="5">OmpA-like domain-containing protein</fullName>
    </recommendedName>
</protein>
<dbReference type="PRINTS" id="PR01021">
    <property type="entry name" value="OMPADOMAIN"/>
</dbReference>
<accession>A0ABP7LNI5</accession>
<dbReference type="EMBL" id="BAABBM010000001">
    <property type="protein sequence ID" value="GAA3903089.1"/>
    <property type="molecule type" value="Genomic_DNA"/>
</dbReference>
<keyword evidence="7" id="KW-1185">Reference proteome</keyword>
<name>A0ABP7LNI5_9SPHN</name>
<evidence type="ECO:0000256" key="3">
    <source>
        <dbReference type="ARBA" id="ARBA00023237"/>
    </source>
</evidence>
<comment type="subcellular location">
    <subcellularLocation>
        <location evidence="1">Cell outer membrane</location>
    </subcellularLocation>
</comment>
<dbReference type="InterPro" id="IPR050330">
    <property type="entry name" value="Bact_OuterMem_StrucFunc"/>
</dbReference>
<dbReference type="Pfam" id="PF00691">
    <property type="entry name" value="OmpA"/>
    <property type="match status" value="1"/>
</dbReference>
<keyword evidence="3" id="KW-0998">Cell outer membrane</keyword>
<dbReference type="PROSITE" id="PS51123">
    <property type="entry name" value="OMPA_2"/>
    <property type="match status" value="1"/>
</dbReference>
<proteinExistence type="predicted"/>
<evidence type="ECO:0000313" key="7">
    <source>
        <dbReference type="Proteomes" id="UP001500827"/>
    </source>
</evidence>